<keyword evidence="2" id="KW-0472">Membrane</keyword>
<reference evidence="3 4" key="1">
    <citation type="submission" date="2018-04" db="EMBL/GenBank/DDBJ databases">
        <authorList>
            <person name="Zhang X."/>
            <person name="Yuan J."/>
            <person name="Li F."/>
            <person name="Xiang J."/>
        </authorList>
    </citation>
    <scope>NUCLEOTIDE SEQUENCE [LARGE SCALE GENOMIC DNA]</scope>
    <source>
        <tissue evidence="3">Muscle</tissue>
    </source>
</reference>
<feature type="transmembrane region" description="Helical" evidence="2">
    <location>
        <begin position="39"/>
        <end position="60"/>
    </location>
</feature>
<evidence type="ECO:0000256" key="2">
    <source>
        <dbReference type="SAM" id="Phobius"/>
    </source>
</evidence>
<proteinExistence type="predicted"/>
<dbReference type="Proteomes" id="UP000283509">
    <property type="component" value="Unassembled WGS sequence"/>
</dbReference>
<reference evidence="3 4" key="2">
    <citation type="submission" date="2019-01" db="EMBL/GenBank/DDBJ databases">
        <title>The decoding of complex shrimp genome reveals the adaptation for benthos swimmer, frequently molting mechanism and breeding impact on genome.</title>
        <authorList>
            <person name="Sun Y."/>
            <person name="Gao Y."/>
            <person name="Yu Y."/>
        </authorList>
    </citation>
    <scope>NUCLEOTIDE SEQUENCE [LARGE SCALE GENOMIC DNA]</scope>
    <source>
        <tissue evidence="3">Muscle</tissue>
    </source>
</reference>
<keyword evidence="2" id="KW-0812">Transmembrane</keyword>
<dbReference type="AlphaFoldDB" id="A0A423SZU0"/>
<name>A0A423SZU0_PENVA</name>
<accession>A0A423SZU0</accession>
<keyword evidence="2" id="KW-1133">Transmembrane helix</keyword>
<gene>
    <name evidence="3" type="ORF">C7M84_012115</name>
</gene>
<dbReference type="EMBL" id="QCYY01002537">
    <property type="protein sequence ID" value="ROT69663.1"/>
    <property type="molecule type" value="Genomic_DNA"/>
</dbReference>
<evidence type="ECO:0000313" key="3">
    <source>
        <dbReference type="EMBL" id="ROT69663.1"/>
    </source>
</evidence>
<protein>
    <submittedName>
        <fullName evidence="3">Uncharacterized protein</fullName>
    </submittedName>
</protein>
<evidence type="ECO:0000256" key="1">
    <source>
        <dbReference type="SAM" id="MobiDB-lite"/>
    </source>
</evidence>
<comment type="caution">
    <text evidence="3">The sequence shown here is derived from an EMBL/GenBank/DDBJ whole genome shotgun (WGS) entry which is preliminary data.</text>
</comment>
<evidence type="ECO:0000313" key="4">
    <source>
        <dbReference type="Proteomes" id="UP000283509"/>
    </source>
</evidence>
<keyword evidence="4" id="KW-1185">Reference proteome</keyword>
<feature type="compositionally biased region" description="Polar residues" evidence="1">
    <location>
        <begin position="505"/>
        <end position="523"/>
    </location>
</feature>
<feature type="region of interest" description="Disordered" evidence="1">
    <location>
        <begin position="505"/>
        <end position="529"/>
    </location>
</feature>
<sequence>MACFYARNFSLSLYQSSSDISLILFSPLRSYVTSHHPSIFAFLLIFVLFLTVSLLSLGSLSIRARRCSVYGFSPSYIETLSVSTSHLRSSIPQNPSGLLFWLRGSLFIKIHRNLPIAYRPPHLTMSSHLSSLLSLCSLLHLSSSPSLYFSLSCPSFCSVFMPSLFYCDLIGGNSDFSPSDSFYVISSPSLRCQLRLCSLFSSLSLCLDADQNVSLCSSVPLYRLRSSSYHPLLIIVYFLTRLFLSSQLYHPFSSITSLTYILCVQDYRLSKLTEKLSRLPPPMIHFRGGAPHLDYSHEHAHRHAGITPMCQIALVGPAARTSIFSSSIRLVFHVALTGAPRPHPYSSTSGPCEASYRGLSSERSMVVPTVRQSYSLSKSPFSLFDCTLSVSLLPNCPLLFFLALYPSFPLPLAFFFAKLVHHVLDIRQNPSNKSFSIMRRLGEIKTETAPRLSESQTQADELRACAVGHEKINKTPLNISVLKNTPGAAPEQNQTTQTFKCSKNYTTRSAHRNSASTNLLSRSKTPHPH</sequence>
<organism evidence="3 4">
    <name type="scientific">Penaeus vannamei</name>
    <name type="common">Whiteleg shrimp</name>
    <name type="synonym">Litopenaeus vannamei</name>
    <dbReference type="NCBI Taxonomy" id="6689"/>
    <lineage>
        <taxon>Eukaryota</taxon>
        <taxon>Metazoa</taxon>
        <taxon>Ecdysozoa</taxon>
        <taxon>Arthropoda</taxon>
        <taxon>Crustacea</taxon>
        <taxon>Multicrustacea</taxon>
        <taxon>Malacostraca</taxon>
        <taxon>Eumalacostraca</taxon>
        <taxon>Eucarida</taxon>
        <taxon>Decapoda</taxon>
        <taxon>Dendrobranchiata</taxon>
        <taxon>Penaeoidea</taxon>
        <taxon>Penaeidae</taxon>
        <taxon>Penaeus</taxon>
    </lineage>
</organism>